<comment type="caution">
    <text evidence="2">The sequence shown here is derived from an EMBL/GenBank/DDBJ whole genome shotgun (WGS) entry which is preliminary data.</text>
</comment>
<name>A0A7W7ZLN5_9BACT</name>
<evidence type="ECO:0000256" key="1">
    <source>
        <dbReference type="SAM" id="Phobius"/>
    </source>
</evidence>
<keyword evidence="1" id="KW-0812">Transmembrane</keyword>
<organism evidence="2 3">
    <name type="scientific">Granulicella mallensis</name>
    <dbReference type="NCBI Taxonomy" id="940614"/>
    <lineage>
        <taxon>Bacteria</taxon>
        <taxon>Pseudomonadati</taxon>
        <taxon>Acidobacteriota</taxon>
        <taxon>Terriglobia</taxon>
        <taxon>Terriglobales</taxon>
        <taxon>Acidobacteriaceae</taxon>
        <taxon>Granulicella</taxon>
    </lineage>
</organism>
<protein>
    <submittedName>
        <fullName evidence="2">Putative membrane protein</fullName>
    </submittedName>
</protein>
<evidence type="ECO:0000313" key="2">
    <source>
        <dbReference type="EMBL" id="MBB5062226.1"/>
    </source>
</evidence>
<feature type="transmembrane region" description="Helical" evidence="1">
    <location>
        <begin position="170"/>
        <end position="192"/>
    </location>
</feature>
<evidence type="ECO:0000313" key="3">
    <source>
        <dbReference type="Proteomes" id="UP000584867"/>
    </source>
</evidence>
<keyword evidence="1" id="KW-1133">Transmembrane helix</keyword>
<dbReference type="AlphaFoldDB" id="A0A7W7ZLN5"/>
<feature type="transmembrane region" description="Helical" evidence="1">
    <location>
        <begin position="98"/>
        <end position="119"/>
    </location>
</feature>
<accession>A0A7W7ZLN5</accession>
<proteinExistence type="predicted"/>
<gene>
    <name evidence="2" type="ORF">HDF15_000553</name>
</gene>
<dbReference type="RefSeq" id="WP_184252722.1">
    <property type="nucleotide sequence ID" value="NZ_JACHIO010000002.1"/>
</dbReference>
<dbReference type="Proteomes" id="UP000584867">
    <property type="component" value="Unassembled WGS sequence"/>
</dbReference>
<reference evidence="2 3" key="1">
    <citation type="submission" date="2020-08" db="EMBL/GenBank/DDBJ databases">
        <title>Genomic Encyclopedia of Type Strains, Phase IV (KMG-V): Genome sequencing to study the core and pangenomes of soil and plant-associated prokaryotes.</title>
        <authorList>
            <person name="Whitman W."/>
        </authorList>
    </citation>
    <scope>NUCLEOTIDE SEQUENCE [LARGE SCALE GENOMIC DNA]</scope>
    <source>
        <strain evidence="2 3">X5P3</strain>
    </source>
</reference>
<dbReference type="EMBL" id="JACHIO010000002">
    <property type="protein sequence ID" value="MBB5062226.1"/>
    <property type="molecule type" value="Genomic_DNA"/>
</dbReference>
<sequence>MRIASVGHAVFATTMIALGILGLINSNFALVWQPVPRSVPAHEVLGYLCAFLSLACGLSLLWERAAPTAARVLLIYLLLWSLLMNVPDIFRAHAALGSWFGCVEAAVMVAAAWVLYARFTGDWKRQRLGFATGDRGVRIARVLYGLALIYFGTAHFVFLKETVADVPGWLPWHVAWAYFTGGAFIAAGLAVLVGVYARLAAALSTLQIGLFVLLVWVPIIAAAGPKSAFQWSETVISAALMAGAWVVADSYRAYPRSQ</sequence>
<feature type="transmembrane region" description="Helical" evidence="1">
    <location>
        <begin position="69"/>
        <end position="86"/>
    </location>
</feature>
<feature type="transmembrane region" description="Helical" evidence="1">
    <location>
        <begin position="228"/>
        <end position="248"/>
    </location>
</feature>
<feature type="transmembrane region" description="Helical" evidence="1">
    <location>
        <begin position="139"/>
        <end position="158"/>
    </location>
</feature>
<feature type="transmembrane region" description="Helical" evidence="1">
    <location>
        <begin position="44"/>
        <end position="62"/>
    </location>
</feature>
<keyword evidence="1" id="KW-0472">Membrane</keyword>
<feature type="transmembrane region" description="Helical" evidence="1">
    <location>
        <begin position="199"/>
        <end position="222"/>
    </location>
</feature>
<feature type="transmembrane region" description="Helical" evidence="1">
    <location>
        <begin position="9"/>
        <end position="32"/>
    </location>
</feature>